<evidence type="ECO:0000313" key="2">
    <source>
        <dbReference type="Proteomes" id="UP001168528"/>
    </source>
</evidence>
<reference evidence="1" key="1">
    <citation type="submission" date="2023-07" db="EMBL/GenBank/DDBJ databases">
        <title>The genome sequence of Rhodocytophaga aerolata KACC 12507.</title>
        <authorList>
            <person name="Zhang X."/>
        </authorList>
    </citation>
    <scope>NUCLEOTIDE SEQUENCE</scope>
    <source>
        <strain evidence="1">KACC 12507</strain>
    </source>
</reference>
<evidence type="ECO:0000313" key="1">
    <source>
        <dbReference type="EMBL" id="MDO1444850.1"/>
    </source>
</evidence>
<sequence>MKKHRKLEVRKRVNDTLSQLKEAQTDLGRQTLRKHLEVLEKEFVTYPTSSKPKKKEKKLVVS</sequence>
<accession>A0ABT8R2I0</accession>
<protein>
    <submittedName>
        <fullName evidence="1">Uncharacterized protein</fullName>
    </submittedName>
</protein>
<dbReference type="EMBL" id="JAUKPO010000001">
    <property type="protein sequence ID" value="MDO1444850.1"/>
    <property type="molecule type" value="Genomic_DNA"/>
</dbReference>
<comment type="caution">
    <text evidence="1">The sequence shown here is derived from an EMBL/GenBank/DDBJ whole genome shotgun (WGS) entry which is preliminary data.</text>
</comment>
<gene>
    <name evidence="1" type="ORF">Q0590_01240</name>
</gene>
<keyword evidence="2" id="KW-1185">Reference proteome</keyword>
<organism evidence="1 2">
    <name type="scientific">Rhodocytophaga aerolata</name>
    <dbReference type="NCBI Taxonomy" id="455078"/>
    <lineage>
        <taxon>Bacteria</taxon>
        <taxon>Pseudomonadati</taxon>
        <taxon>Bacteroidota</taxon>
        <taxon>Cytophagia</taxon>
        <taxon>Cytophagales</taxon>
        <taxon>Rhodocytophagaceae</taxon>
        <taxon>Rhodocytophaga</taxon>
    </lineage>
</organism>
<dbReference type="Proteomes" id="UP001168528">
    <property type="component" value="Unassembled WGS sequence"/>
</dbReference>
<name>A0ABT8R2I0_9BACT</name>
<proteinExistence type="predicted"/>
<dbReference type="RefSeq" id="WP_302035652.1">
    <property type="nucleotide sequence ID" value="NZ_JAUKPO010000001.1"/>
</dbReference>